<dbReference type="InterPro" id="IPR040362">
    <property type="entry name" value="RELCH"/>
</dbReference>
<dbReference type="GO" id="GO:0055037">
    <property type="term" value="C:recycling endosome"/>
    <property type="evidence" value="ECO:0007669"/>
    <property type="project" value="TreeGrafter"/>
</dbReference>
<feature type="region of interest" description="Disordered" evidence="2">
    <location>
        <begin position="1"/>
        <end position="84"/>
    </location>
</feature>
<dbReference type="PANTHER" id="PTHR32059">
    <property type="entry name" value="RAB11-BINDING PROTEIN RELCH"/>
    <property type="match status" value="1"/>
</dbReference>
<dbReference type="GeneTree" id="ENSGT00390000004385"/>
<reference evidence="4" key="1">
    <citation type="submission" date="2018-12" db="EMBL/GenBank/DDBJ databases">
        <authorList>
            <person name="Yazar S."/>
        </authorList>
    </citation>
    <scope>NUCLEOTIDE SEQUENCE [LARGE SCALE GENOMIC DNA]</scope>
</reference>
<name>A0A4X2LZT6_VOMUR</name>
<keyword evidence="1" id="KW-0175">Coiled coil</keyword>
<dbReference type="Proteomes" id="UP000314987">
    <property type="component" value="Unassembled WGS sequence"/>
</dbReference>
<dbReference type="InterPro" id="IPR006594">
    <property type="entry name" value="LisH"/>
</dbReference>
<feature type="compositionally biased region" description="Gly residues" evidence="2">
    <location>
        <begin position="1"/>
        <end position="12"/>
    </location>
</feature>
<evidence type="ECO:0000256" key="2">
    <source>
        <dbReference type="SAM" id="MobiDB-lite"/>
    </source>
</evidence>
<dbReference type="PANTHER" id="PTHR32059:SF0">
    <property type="entry name" value="RAB11-BINDING PROTEIN RELCH"/>
    <property type="match status" value="1"/>
</dbReference>
<evidence type="ECO:0000313" key="4">
    <source>
        <dbReference type="Proteomes" id="UP000314987"/>
    </source>
</evidence>
<protein>
    <submittedName>
        <fullName evidence="3">RAB11 binding and LisH domain, coiled-coil and HEAT repeat containing</fullName>
    </submittedName>
</protein>
<dbReference type="AlphaFoldDB" id="A0A4X2LZT6"/>
<feature type="coiled-coil region" evidence="1">
    <location>
        <begin position="196"/>
        <end position="230"/>
    </location>
</feature>
<feature type="compositionally biased region" description="Gly residues" evidence="2">
    <location>
        <begin position="65"/>
        <end position="75"/>
    </location>
</feature>
<reference evidence="3" key="3">
    <citation type="submission" date="2025-09" db="UniProtKB">
        <authorList>
            <consortium name="Ensembl"/>
        </authorList>
    </citation>
    <scope>IDENTIFICATION</scope>
</reference>
<evidence type="ECO:0000256" key="1">
    <source>
        <dbReference type="SAM" id="Coils"/>
    </source>
</evidence>
<sequence>MAAMSAGGGSGGVNPFLSDSDDDDDEVAAAAAAEEERRPSLRLGPGGGPDPGSGGSLSPQEPMAGAGGGRPGVAGGEAAAAAAAAEPPARLSVDAIAAQLLRDQFLLTALELHTELLESGRELPRLRDYFSNPGNFERQSGTPPGVGGPGILGAAGAGGVGSREPSVMPGGGQLNRAGSISTLDSLDFARYSDDGNRETDERVAVLEFELRKAKETIQALRANLTQAAENEVPLQERKNYKSSPEIQEPIKPLEKRALNFLVNEFLLKNNYKLTSITFSDENDDQDFELWDDVGLNIPKPPDLLQLYRDFGNHQVTVKDVVDVASGVEEDELEAVTPVLGSLPSFETPQPIEVRNISSAVLSSESLYVIYKIHLYDYRNHNLLFS</sequence>
<dbReference type="GO" id="GO:0005802">
    <property type="term" value="C:trans-Golgi network"/>
    <property type="evidence" value="ECO:0007669"/>
    <property type="project" value="InterPro"/>
</dbReference>
<organism evidence="3 4">
    <name type="scientific">Vombatus ursinus</name>
    <name type="common">Common wombat</name>
    <dbReference type="NCBI Taxonomy" id="29139"/>
    <lineage>
        <taxon>Eukaryota</taxon>
        <taxon>Metazoa</taxon>
        <taxon>Chordata</taxon>
        <taxon>Craniata</taxon>
        <taxon>Vertebrata</taxon>
        <taxon>Euteleostomi</taxon>
        <taxon>Mammalia</taxon>
        <taxon>Metatheria</taxon>
        <taxon>Diprotodontia</taxon>
        <taxon>Vombatidae</taxon>
        <taxon>Vombatus</taxon>
    </lineage>
</organism>
<evidence type="ECO:0000313" key="3">
    <source>
        <dbReference type="Ensembl" id="ENSVURP00010027146.1"/>
    </source>
</evidence>
<keyword evidence="4" id="KW-1185">Reference proteome</keyword>
<dbReference type="SMART" id="SM00667">
    <property type="entry name" value="LisH"/>
    <property type="match status" value="1"/>
</dbReference>
<dbReference type="PROSITE" id="PS50896">
    <property type="entry name" value="LISH"/>
    <property type="match status" value="1"/>
</dbReference>
<proteinExistence type="predicted"/>
<feature type="compositionally biased region" description="Gly residues" evidence="2">
    <location>
        <begin position="44"/>
        <end position="55"/>
    </location>
</feature>
<accession>A0A4X2LZT6</accession>
<reference evidence="3" key="2">
    <citation type="submission" date="2025-08" db="UniProtKB">
        <authorList>
            <consortium name="Ensembl"/>
        </authorList>
    </citation>
    <scope>IDENTIFICATION</scope>
</reference>
<dbReference type="GO" id="GO:0032367">
    <property type="term" value="P:intracellular cholesterol transport"/>
    <property type="evidence" value="ECO:0007669"/>
    <property type="project" value="InterPro"/>
</dbReference>
<gene>
    <name evidence="3" type="primary">RELCH</name>
</gene>
<dbReference type="Ensembl" id="ENSVURT00010030919.1">
    <property type="protein sequence ID" value="ENSVURP00010027146.1"/>
    <property type="gene ID" value="ENSVURG00010015532.1"/>
</dbReference>